<dbReference type="CDD" id="cd05907">
    <property type="entry name" value="VL_LC_FACS_like"/>
    <property type="match status" value="1"/>
</dbReference>
<dbReference type="InterPro" id="IPR045851">
    <property type="entry name" value="AMP-bd_C_sf"/>
</dbReference>
<dbReference type="Gene3D" id="3.30.300.30">
    <property type="match status" value="1"/>
</dbReference>
<dbReference type="Proteomes" id="UP000177309">
    <property type="component" value="Unassembled WGS sequence"/>
</dbReference>
<dbReference type="SUPFAM" id="SSF56801">
    <property type="entry name" value="Acetyl-CoA synthetase-like"/>
    <property type="match status" value="1"/>
</dbReference>
<dbReference type="GO" id="GO:0004467">
    <property type="term" value="F:long-chain fatty acid-CoA ligase activity"/>
    <property type="evidence" value="ECO:0007669"/>
    <property type="project" value="UniProtKB-EC"/>
</dbReference>
<evidence type="ECO:0000256" key="1">
    <source>
        <dbReference type="ARBA" id="ARBA00024484"/>
    </source>
</evidence>
<reference evidence="3 4" key="1">
    <citation type="journal article" date="2016" name="Nat. Commun.">
        <title>Thousands of microbial genomes shed light on interconnected biogeochemical processes in an aquifer system.</title>
        <authorList>
            <person name="Anantharaman K."/>
            <person name="Brown C.T."/>
            <person name="Hug L.A."/>
            <person name="Sharon I."/>
            <person name="Castelle C.J."/>
            <person name="Probst A.J."/>
            <person name="Thomas B.C."/>
            <person name="Singh A."/>
            <person name="Wilkins M.J."/>
            <person name="Karaoz U."/>
            <person name="Brodie E.L."/>
            <person name="Williams K.H."/>
            <person name="Hubbard S.S."/>
            <person name="Banfield J.F."/>
        </authorList>
    </citation>
    <scope>NUCLEOTIDE SEQUENCE [LARGE SCALE GENOMIC DNA]</scope>
</reference>
<accession>A0A1F4TPN7</accession>
<dbReference type="PROSITE" id="PS00455">
    <property type="entry name" value="AMP_BINDING"/>
    <property type="match status" value="1"/>
</dbReference>
<evidence type="ECO:0000313" key="3">
    <source>
        <dbReference type="EMBL" id="OGC34587.1"/>
    </source>
</evidence>
<dbReference type="GO" id="GO:0016020">
    <property type="term" value="C:membrane"/>
    <property type="evidence" value="ECO:0007669"/>
    <property type="project" value="TreeGrafter"/>
</dbReference>
<proteinExistence type="predicted"/>
<dbReference type="EMBL" id="MEUI01000014">
    <property type="protein sequence ID" value="OGC34587.1"/>
    <property type="molecule type" value="Genomic_DNA"/>
</dbReference>
<comment type="catalytic activity">
    <reaction evidence="1">
        <text>a long-chain fatty acid + ATP + CoA = a long-chain fatty acyl-CoA + AMP + diphosphate</text>
        <dbReference type="Rhea" id="RHEA:15421"/>
        <dbReference type="ChEBI" id="CHEBI:30616"/>
        <dbReference type="ChEBI" id="CHEBI:33019"/>
        <dbReference type="ChEBI" id="CHEBI:57287"/>
        <dbReference type="ChEBI" id="CHEBI:57560"/>
        <dbReference type="ChEBI" id="CHEBI:83139"/>
        <dbReference type="ChEBI" id="CHEBI:456215"/>
        <dbReference type="EC" id="6.2.1.3"/>
    </reaction>
    <physiologicalReaction direction="left-to-right" evidence="1">
        <dbReference type="Rhea" id="RHEA:15422"/>
    </physiologicalReaction>
</comment>
<dbReference type="Pfam" id="PF23562">
    <property type="entry name" value="AMP-binding_C_3"/>
    <property type="match status" value="1"/>
</dbReference>
<dbReference type="InterPro" id="IPR042099">
    <property type="entry name" value="ANL_N_sf"/>
</dbReference>
<dbReference type="PRINTS" id="PR00154">
    <property type="entry name" value="AMPBINDING"/>
</dbReference>
<comment type="caution">
    <text evidence="3">The sequence shown here is derived from an EMBL/GenBank/DDBJ whole genome shotgun (WGS) entry which is preliminary data.</text>
</comment>
<gene>
    <name evidence="3" type="ORF">A2462_04575</name>
</gene>
<name>A0A1F4TPN7_UNCSA</name>
<dbReference type="AlphaFoldDB" id="A0A1F4TPN7"/>
<dbReference type="Pfam" id="PF00501">
    <property type="entry name" value="AMP-binding"/>
    <property type="match status" value="1"/>
</dbReference>
<dbReference type="InterPro" id="IPR020845">
    <property type="entry name" value="AMP-binding_CS"/>
</dbReference>
<protein>
    <recommendedName>
        <fullName evidence="2">AMP-dependent synthetase/ligase domain-containing protein</fullName>
    </recommendedName>
</protein>
<feature type="domain" description="AMP-dependent synthetase/ligase" evidence="2">
    <location>
        <begin position="10"/>
        <end position="389"/>
    </location>
</feature>
<sequence>MEIITIKQLLEESVEQYRNQVAFQIRQEDRYLKYTYQEVALLVRKIQAALVKLGIKHGDRVALLSENRPEWPISFLAITSLGAVVVPLDAMLKPEEVSFLLGDCGAKVIILGRNFSALIKVTGVEISRIFVEDFDRLATGGEGEVSAEVSPDDLASIVYTSGTTGVPKGVMLTHKNIMSDVSGTASLFDFGPGDTFLSVLPLQHTFETTAGFLGPFSKGASITYAESLKSNNILRNMKETDVTIMCGVPLLYQVFYDGILREVEAKNKTRVFSGLLFLAKAVKTLIGINIGKYFFSVIHKKFGGKIRFFVSGGAALDPQLARNFELLGFTLLQGYGLSESAPVLTCNTLKNNRLGSVGKAIPGVEIKIAGTELVGEILAFGPNIMKGYYKQKELSSRVLINGWLYTGDVGYLDEDGYLFITGRSKDIIVTSSGVNVYPEELEFLLSKSPLIAECCVLGEKVKEGIRKGTEQVVAVIVPDQDFFKKIGETSHDFIKRKLSIEIQQFNRSVADCKRIAKFIIRNDELPKTRLKKVKRHEVEMMLNDK</sequence>
<evidence type="ECO:0000259" key="2">
    <source>
        <dbReference type="Pfam" id="PF00501"/>
    </source>
</evidence>
<dbReference type="PANTHER" id="PTHR43272">
    <property type="entry name" value="LONG-CHAIN-FATTY-ACID--COA LIGASE"/>
    <property type="match status" value="1"/>
</dbReference>
<dbReference type="PANTHER" id="PTHR43272:SF52">
    <property type="entry name" value="AMP-DEPENDENT SYNTHETASE_LIGASE DOMAIN-CONTAINING PROTEIN"/>
    <property type="match status" value="1"/>
</dbReference>
<dbReference type="InterPro" id="IPR020459">
    <property type="entry name" value="AMP-binding"/>
</dbReference>
<evidence type="ECO:0000313" key="4">
    <source>
        <dbReference type="Proteomes" id="UP000177309"/>
    </source>
</evidence>
<dbReference type="InterPro" id="IPR000873">
    <property type="entry name" value="AMP-dep_synth/lig_dom"/>
</dbReference>
<organism evidence="3 4">
    <name type="scientific">candidate division WOR-1 bacterium RIFOXYC2_FULL_41_25</name>
    <dbReference type="NCBI Taxonomy" id="1802586"/>
    <lineage>
        <taxon>Bacteria</taxon>
        <taxon>Bacillati</taxon>
        <taxon>Saganbacteria</taxon>
    </lineage>
</organism>
<dbReference type="Gene3D" id="3.40.50.12780">
    <property type="entry name" value="N-terminal domain of ligase-like"/>
    <property type="match status" value="1"/>
</dbReference>